<keyword evidence="8 14" id="KW-0915">Sodium</keyword>
<proteinExistence type="inferred from homology"/>
<dbReference type="GO" id="GO:0031402">
    <property type="term" value="F:sodium ion binding"/>
    <property type="evidence" value="ECO:0007669"/>
    <property type="project" value="UniProtKB-UniRule"/>
</dbReference>
<feature type="transmembrane region" description="Helical" evidence="14">
    <location>
        <begin position="449"/>
        <end position="467"/>
    </location>
</feature>
<evidence type="ECO:0000256" key="1">
    <source>
        <dbReference type="ARBA" id="ARBA00004651"/>
    </source>
</evidence>
<dbReference type="AlphaFoldDB" id="A0A1Y1RVS0"/>
<evidence type="ECO:0000256" key="9">
    <source>
        <dbReference type="ARBA" id="ARBA00023065"/>
    </source>
</evidence>
<feature type="transmembrane region" description="Helical" evidence="14">
    <location>
        <begin position="160"/>
        <end position="183"/>
    </location>
</feature>
<comment type="caution">
    <text evidence="15">The sequence shown here is derived from an EMBL/GenBank/DDBJ whole genome shotgun (WGS) entry which is preliminary data.</text>
</comment>
<feature type="transmembrane region" description="Helical" evidence="14">
    <location>
        <begin position="230"/>
        <end position="249"/>
    </location>
</feature>
<evidence type="ECO:0000256" key="7">
    <source>
        <dbReference type="ARBA" id="ARBA00022989"/>
    </source>
</evidence>
<evidence type="ECO:0000256" key="14">
    <source>
        <dbReference type="RuleBase" id="RU366012"/>
    </source>
</evidence>
<evidence type="ECO:0000256" key="3">
    <source>
        <dbReference type="ARBA" id="ARBA00022448"/>
    </source>
</evidence>
<keyword evidence="14" id="KW-0029">Amino-acid transport</keyword>
<dbReference type="InterPro" id="IPR018212">
    <property type="entry name" value="Na/solute_symporter_CS"/>
</dbReference>
<reference evidence="15 16" key="1">
    <citation type="submission" date="2017-03" db="EMBL/GenBank/DDBJ databases">
        <title>Draft Genome sequence of Marispirochaeta sp. strain JC444.</title>
        <authorList>
            <person name="Shivani Y."/>
            <person name="Subhash Y."/>
            <person name="Sasikala C."/>
            <person name="Ramana C."/>
        </authorList>
    </citation>
    <scope>NUCLEOTIDE SEQUENCE [LARGE SCALE GENOMIC DNA]</scope>
    <source>
        <strain evidence="15 16">JC444</strain>
    </source>
</reference>
<evidence type="ECO:0000256" key="12">
    <source>
        <dbReference type="ARBA" id="ARBA00033708"/>
    </source>
</evidence>
<gene>
    <name evidence="15" type="ORF">B4O97_13645</name>
</gene>
<keyword evidence="16" id="KW-1185">Reference proteome</keyword>
<comment type="function">
    <text evidence="14">Catalyzes the sodium-dependent uptake of extracellular L-proline.</text>
</comment>
<dbReference type="Gene3D" id="1.20.1730.10">
    <property type="entry name" value="Sodium/glucose cotransporter"/>
    <property type="match status" value="1"/>
</dbReference>
<comment type="catalytic activity">
    <reaction evidence="12">
        <text>L-proline(in) + Na(+)(in) = L-proline(out) + Na(+)(out)</text>
        <dbReference type="Rhea" id="RHEA:28967"/>
        <dbReference type="ChEBI" id="CHEBI:29101"/>
        <dbReference type="ChEBI" id="CHEBI:60039"/>
    </reaction>
</comment>
<dbReference type="GO" id="GO:0005886">
    <property type="term" value="C:plasma membrane"/>
    <property type="evidence" value="ECO:0007669"/>
    <property type="project" value="UniProtKB-SubCell"/>
</dbReference>
<evidence type="ECO:0000313" key="16">
    <source>
        <dbReference type="Proteomes" id="UP000192343"/>
    </source>
</evidence>
<evidence type="ECO:0000256" key="8">
    <source>
        <dbReference type="ARBA" id="ARBA00023053"/>
    </source>
</evidence>
<dbReference type="GO" id="GO:0015824">
    <property type="term" value="P:proline transport"/>
    <property type="evidence" value="ECO:0007669"/>
    <property type="project" value="UniProtKB-UniRule"/>
</dbReference>
<sequence>MINVAELTTFLVYFVLLLMVGYYFYKKTSNIEDYLLGGRKMGRWVTALSAQASDMSGWLLMGLPGAVYLYGINQSWIAIGLFIGTVVNWILVAPRLRVFTEKTNALTISSFLEERFKDPTGLLRIISAIITLIFFTIYASSGLVGAGKLFESMFSIDYRVAVLIGGAVIVLYTFLGGFLAVCWTDLFQGSLMFVAVIIVPLIAFFSVGGSTPILEAMSLKGISGSLIPDTALPLVAIISTMAWGLGYFGQPHILARFMSIRSIRELPASTVIAVVWVAFSLFFAVLVGIVGIPMFGELAGGDHEKVFILMIRELFTPWLGGILMAAILSAIMSTIDSQLLVSSSALTEDFYQKIIRKEATETELIAIGRISVILISIVAMLLALNPNNSILGLVSYAWGGFGAAFGPVILMALFSRRTGWQAALSGMITGTLVLVVWERLGLGAVMYEIVPGFIANFAAILIVNHFVKVDEKDFSDLFDAFRDEVRV</sequence>
<keyword evidence="11 14" id="KW-0739">Sodium transport</keyword>
<dbReference type="NCBIfam" id="TIGR00813">
    <property type="entry name" value="sss"/>
    <property type="match status" value="1"/>
</dbReference>
<feature type="transmembrane region" description="Helical" evidence="14">
    <location>
        <begin position="390"/>
        <end position="413"/>
    </location>
</feature>
<evidence type="ECO:0000256" key="2">
    <source>
        <dbReference type="ARBA" id="ARBA00006434"/>
    </source>
</evidence>
<dbReference type="InterPro" id="IPR038377">
    <property type="entry name" value="Na/Glc_symporter_sf"/>
</dbReference>
<feature type="transmembrane region" description="Helical" evidence="14">
    <location>
        <begin position="121"/>
        <end position="140"/>
    </location>
</feature>
<evidence type="ECO:0000256" key="4">
    <source>
        <dbReference type="ARBA" id="ARBA00022475"/>
    </source>
</evidence>
<dbReference type="GO" id="GO:0005298">
    <property type="term" value="F:proline:sodium symporter activity"/>
    <property type="evidence" value="ECO:0007669"/>
    <property type="project" value="UniProtKB-UniRule"/>
</dbReference>
<feature type="transmembrane region" description="Helical" evidence="14">
    <location>
        <begin position="420"/>
        <end position="437"/>
    </location>
</feature>
<dbReference type="STRING" id="1963862.B4O97_13645"/>
<organism evidence="15 16">
    <name type="scientific">Marispirochaeta aestuarii</name>
    <dbReference type="NCBI Taxonomy" id="1963862"/>
    <lineage>
        <taxon>Bacteria</taxon>
        <taxon>Pseudomonadati</taxon>
        <taxon>Spirochaetota</taxon>
        <taxon>Spirochaetia</taxon>
        <taxon>Spirochaetales</taxon>
        <taxon>Spirochaetaceae</taxon>
        <taxon>Marispirochaeta</taxon>
    </lineage>
</organism>
<keyword evidence="9 14" id="KW-0406">Ion transport</keyword>
<dbReference type="PANTHER" id="PTHR48086:SF3">
    <property type="entry name" value="SODIUM_PROLINE SYMPORTER"/>
    <property type="match status" value="1"/>
</dbReference>
<evidence type="ECO:0000256" key="10">
    <source>
        <dbReference type="ARBA" id="ARBA00023136"/>
    </source>
</evidence>
<evidence type="ECO:0000256" key="5">
    <source>
        <dbReference type="ARBA" id="ARBA00022692"/>
    </source>
</evidence>
<evidence type="ECO:0000256" key="6">
    <source>
        <dbReference type="ARBA" id="ARBA00022847"/>
    </source>
</evidence>
<dbReference type="PROSITE" id="PS50283">
    <property type="entry name" value="NA_SOLUT_SYMP_3"/>
    <property type="match status" value="1"/>
</dbReference>
<evidence type="ECO:0000256" key="11">
    <source>
        <dbReference type="ARBA" id="ARBA00023201"/>
    </source>
</evidence>
<dbReference type="NCBIfam" id="TIGR02121">
    <property type="entry name" value="Na_Pro_sym"/>
    <property type="match status" value="1"/>
</dbReference>
<feature type="transmembrane region" description="Helical" evidence="14">
    <location>
        <begin position="315"/>
        <end position="335"/>
    </location>
</feature>
<dbReference type="Pfam" id="PF00474">
    <property type="entry name" value="SSF"/>
    <property type="match status" value="1"/>
</dbReference>
<name>A0A1Y1RVS0_9SPIO</name>
<keyword evidence="5 14" id="KW-0812">Transmembrane</keyword>
<protein>
    <recommendedName>
        <fullName evidence="14">Sodium/proline symporter</fullName>
    </recommendedName>
    <alternativeName>
        <fullName evidence="14">Proline permease</fullName>
    </alternativeName>
</protein>
<comment type="subcellular location">
    <subcellularLocation>
        <location evidence="1 14">Cell membrane</location>
        <topology evidence="1 14">Multi-pass membrane protein</topology>
    </subcellularLocation>
</comment>
<feature type="transmembrane region" description="Helical" evidence="14">
    <location>
        <begin position="364"/>
        <end position="384"/>
    </location>
</feature>
<dbReference type="EMBL" id="MWQY01000015">
    <property type="protein sequence ID" value="ORC34120.1"/>
    <property type="molecule type" value="Genomic_DNA"/>
</dbReference>
<keyword evidence="7 14" id="KW-1133">Transmembrane helix</keyword>
<dbReference type="RefSeq" id="WP_083051629.1">
    <property type="nucleotide sequence ID" value="NZ_CAXXQO010000003.1"/>
</dbReference>
<dbReference type="Proteomes" id="UP000192343">
    <property type="component" value="Unassembled WGS sequence"/>
</dbReference>
<feature type="transmembrane region" description="Helical" evidence="14">
    <location>
        <begin position="76"/>
        <end position="93"/>
    </location>
</feature>
<accession>A0A1Y1RVS0</accession>
<keyword evidence="3 14" id="KW-0813">Transport</keyword>
<dbReference type="InterPro" id="IPR011851">
    <property type="entry name" value="Na/Pro_symporter"/>
</dbReference>
<dbReference type="PANTHER" id="PTHR48086">
    <property type="entry name" value="SODIUM/PROLINE SYMPORTER-RELATED"/>
    <property type="match status" value="1"/>
</dbReference>
<feature type="transmembrane region" description="Helical" evidence="14">
    <location>
        <begin position="6"/>
        <end position="25"/>
    </location>
</feature>
<dbReference type="CDD" id="cd11475">
    <property type="entry name" value="SLC5sbd_PutP"/>
    <property type="match status" value="1"/>
</dbReference>
<comment type="similarity">
    <text evidence="2 13">Belongs to the sodium:solute symporter (SSF) (TC 2.A.21) family.</text>
</comment>
<keyword evidence="10 14" id="KW-0472">Membrane</keyword>
<feature type="transmembrane region" description="Helical" evidence="14">
    <location>
        <begin position="190"/>
        <end position="210"/>
    </location>
</feature>
<dbReference type="GO" id="GO:0015193">
    <property type="term" value="F:L-proline transmembrane transporter activity"/>
    <property type="evidence" value="ECO:0007669"/>
    <property type="project" value="TreeGrafter"/>
</dbReference>
<feature type="transmembrane region" description="Helical" evidence="14">
    <location>
        <begin position="270"/>
        <end position="295"/>
    </location>
</feature>
<keyword evidence="4 14" id="KW-1003">Cell membrane</keyword>
<dbReference type="PROSITE" id="PS00456">
    <property type="entry name" value="NA_SOLUT_SYMP_1"/>
    <property type="match status" value="1"/>
</dbReference>
<dbReference type="InterPro" id="IPR001734">
    <property type="entry name" value="Na/solute_symporter"/>
</dbReference>
<evidence type="ECO:0000256" key="13">
    <source>
        <dbReference type="RuleBase" id="RU362091"/>
    </source>
</evidence>
<dbReference type="InterPro" id="IPR050277">
    <property type="entry name" value="Sodium:Solute_Symporter"/>
</dbReference>
<keyword evidence="6 14" id="KW-0769">Symport</keyword>
<evidence type="ECO:0000313" key="15">
    <source>
        <dbReference type="EMBL" id="ORC34120.1"/>
    </source>
</evidence>
<dbReference type="OrthoDB" id="9810181at2"/>